<organism evidence="1 2">
    <name type="scientific">Gigaspora margarita</name>
    <dbReference type="NCBI Taxonomy" id="4874"/>
    <lineage>
        <taxon>Eukaryota</taxon>
        <taxon>Fungi</taxon>
        <taxon>Fungi incertae sedis</taxon>
        <taxon>Mucoromycota</taxon>
        <taxon>Glomeromycotina</taxon>
        <taxon>Glomeromycetes</taxon>
        <taxon>Diversisporales</taxon>
        <taxon>Gigasporaceae</taxon>
        <taxon>Gigaspora</taxon>
    </lineage>
</organism>
<protein>
    <submittedName>
        <fullName evidence="1">46395_t:CDS:1</fullName>
    </submittedName>
</protein>
<gene>
    <name evidence="1" type="ORF">GMARGA_LOCUS42548</name>
</gene>
<feature type="non-terminal residue" evidence="1">
    <location>
        <position position="1"/>
    </location>
</feature>
<comment type="caution">
    <text evidence="1">The sequence shown here is derived from an EMBL/GenBank/DDBJ whole genome shotgun (WGS) entry which is preliminary data.</text>
</comment>
<accession>A0ABN7XES3</accession>
<sequence>AEVDINFGEIHQLKIHQLFVHSTVEFIEIVPTCTILLASQIV</sequence>
<evidence type="ECO:0000313" key="2">
    <source>
        <dbReference type="Proteomes" id="UP000789901"/>
    </source>
</evidence>
<dbReference type="EMBL" id="CAJVQB010128376">
    <property type="protein sequence ID" value="CAG8853727.1"/>
    <property type="molecule type" value="Genomic_DNA"/>
</dbReference>
<dbReference type="Proteomes" id="UP000789901">
    <property type="component" value="Unassembled WGS sequence"/>
</dbReference>
<keyword evidence="2" id="KW-1185">Reference proteome</keyword>
<name>A0ABN7XES3_GIGMA</name>
<evidence type="ECO:0000313" key="1">
    <source>
        <dbReference type="EMBL" id="CAG8853727.1"/>
    </source>
</evidence>
<proteinExistence type="predicted"/>
<reference evidence="1 2" key="1">
    <citation type="submission" date="2021-06" db="EMBL/GenBank/DDBJ databases">
        <authorList>
            <person name="Kallberg Y."/>
            <person name="Tangrot J."/>
            <person name="Rosling A."/>
        </authorList>
    </citation>
    <scope>NUCLEOTIDE SEQUENCE [LARGE SCALE GENOMIC DNA]</scope>
    <source>
        <strain evidence="1 2">120-4 pot B 10/14</strain>
    </source>
</reference>